<proteinExistence type="predicted"/>
<accession>A0A6P8IT28</accession>
<evidence type="ECO:0000313" key="2">
    <source>
        <dbReference type="RefSeq" id="XP_031570351.1"/>
    </source>
</evidence>
<dbReference type="KEGG" id="aten:116304717"/>
<dbReference type="CDD" id="cd02440">
    <property type="entry name" value="AdoMet_MTases"/>
    <property type="match status" value="1"/>
</dbReference>
<dbReference type="OrthoDB" id="199041at2759"/>
<dbReference type="Gene3D" id="3.40.50.150">
    <property type="entry name" value="Vaccinia Virus protein VP39"/>
    <property type="match status" value="1"/>
</dbReference>
<dbReference type="InterPro" id="IPR007884">
    <property type="entry name" value="METL9"/>
</dbReference>
<organism evidence="1 2">
    <name type="scientific">Actinia tenebrosa</name>
    <name type="common">Australian red waratah sea anemone</name>
    <dbReference type="NCBI Taxonomy" id="6105"/>
    <lineage>
        <taxon>Eukaryota</taxon>
        <taxon>Metazoa</taxon>
        <taxon>Cnidaria</taxon>
        <taxon>Anthozoa</taxon>
        <taxon>Hexacorallia</taxon>
        <taxon>Actiniaria</taxon>
        <taxon>Actiniidae</taxon>
        <taxon>Actinia</taxon>
    </lineage>
</organism>
<dbReference type="PANTHER" id="PTHR12890:SF0">
    <property type="entry name" value="PROTEIN-L-HISTIDINE N-PROS-METHYLTRANSFERASE"/>
    <property type="match status" value="1"/>
</dbReference>
<dbReference type="RefSeq" id="XP_031570351.1">
    <property type="nucleotide sequence ID" value="XM_031714491.1"/>
</dbReference>
<gene>
    <name evidence="2" type="primary">LOC116304717</name>
</gene>
<dbReference type="GO" id="GO:0106370">
    <property type="term" value="F:protein-L-histidine N-pros-methyltransferase activity"/>
    <property type="evidence" value="ECO:0007669"/>
    <property type="project" value="InterPro"/>
</dbReference>
<sequence length="322" mass="36666">MWRACIFVGFFVIYFPGNQGIIHPMWTSRYIRSMAARTLLSHLAEAQNNRTNEIDLTEWYYDDIRSLPEDLHAKFIQSDLDEETREFLQNSCDKSDAVFTQFGHMLFKGLTGLFMSVTTMNGILNRGSMFVFSNAQFRTLLGMDVNDKRKRLLDLGAGDGKVTEMMAPYFEEVYTTEQSPAMRWRLHWKGYKVLEIDKWSNVDDPYDVISCLNLLDRCDKPLSILRDAKNALKPSTGRLVIAVVLPFSPCVESGRSLVTPTEQITLSGKTWGEQVASLVQDVFTPAGFAVECFSKVPYLCEGDLYENFYVLSDAVFVLKPAD</sequence>
<dbReference type="InterPro" id="IPR029063">
    <property type="entry name" value="SAM-dependent_MTases_sf"/>
</dbReference>
<dbReference type="Pfam" id="PF05219">
    <property type="entry name" value="DREV"/>
    <property type="match status" value="1"/>
</dbReference>
<dbReference type="PANTHER" id="PTHR12890">
    <property type="entry name" value="DREV PROTEIN"/>
    <property type="match status" value="1"/>
</dbReference>
<evidence type="ECO:0000313" key="1">
    <source>
        <dbReference type="Proteomes" id="UP000515163"/>
    </source>
</evidence>
<dbReference type="AlphaFoldDB" id="A0A6P8IT28"/>
<dbReference type="GeneID" id="116304717"/>
<reference evidence="2" key="1">
    <citation type="submission" date="2025-08" db="UniProtKB">
        <authorList>
            <consortium name="RefSeq"/>
        </authorList>
    </citation>
    <scope>IDENTIFICATION</scope>
    <source>
        <tissue evidence="2">Tentacle</tissue>
    </source>
</reference>
<protein>
    <submittedName>
        <fullName evidence="2">Methyltransferase-like protein 9</fullName>
    </submittedName>
</protein>
<dbReference type="InParanoid" id="A0A6P8IT28"/>
<dbReference type="FunCoup" id="A0A6P8IT28">
    <property type="interactions" value="1400"/>
</dbReference>
<keyword evidence="1" id="KW-1185">Reference proteome</keyword>
<dbReference type="Proteomes" id="UP000515163">
    <property type="component" value="Unplaced"/>
</dbReference>
<name>A0A6P8IT28_ACTTE</name>
<dbReference type="SUPFAM" id="SSF53335">
    <property type="entry name" value="S-adenosyl-L-methionine-dependent methyltransferases"/>
    <property type="match status" value="1"/>
</dbReference>